<name>D0P4T1_PHYIT</name>
<feature type="region of interest" description="Disordered" evidence="1">
    <location>
        <begin position="45"/>
        <end position="107"/>
    </location>
</feature>
<dbReference type="GeneID" id="9473549"/>
<dbReference type="InParanoid" id="D0P4T1"/>
<proteinExistence type="predicted"/>
<dbReference type="HOGENOM" id="CLU_961281_0_0_1"/>
<organism evidence="2 3">
    <name type="scientific">Phytophthora infestans (strain T30-4)</name>
    <name type="common">Potato late blight agent</name>
    <dbReference type="NCBI Taxonomy" id="403677"/>
    <lineage>
        <taxon>Eukaryota</taxon>
        <taxon>Sar</taxon>
        <taxon>Stramenopiles</taxon>
        <taxon>Oomycota</taxon>
        <taxon>Peronosporomycetes</taxon>
        <taxon>Peronosporales</taxon>
        <taxon>Peronosporaceae</taxon>
        <taxon>Phytophthora</taxon>
    </lineage>
</organism>
<dbReference type="RefSeq" id="XP_002996870.1">
    <property type="nucleotide sequence ID" value="XM_002996824.1"/>
</dbReference>
<accession>D0P4T1</accession>
<dbReference type="VEuPathDB" id="FungiDB:PITG_21929"/>
<dbReference type="KEGG" id="pif:PITG_21929"/>
<evidence type="ECO:0000256" key="1">
    <source>
        <dbReference type="SAM" id="MobiDB-lite"/>
    </source>
</evidence>
<protein>
    <submittedName>
        <fullName evidence="2">Uncharacterized protein</fullName>
    </submittedName>
</protein>
<evidence type="ECO:0000313" key="3">
    <source>
        <dbReference type="Proteomes" id="UP000006643"/>
    </source>
</evidence>
<evidence type="ECO:0000313" key="2">
    <source>
        <dbReference type="EMBL" id="EEY69556.1"/>
    </source>
</evidence>
<feature type="compositionally biased region" description="Acidic residues" evidence="1">
    <location>
        <begin position="65"/>
        <end position="76"/>
    </location>
</feature>
<dbReference type="eggNOG" id="ENOG502QQRY">
    <property type="taxonomic scope" value="Eukaryota"/>
</dbReference>
<sequence length="290" mass="32477">MSASSRANTAACCARGTAGENTAKRAYELTLLEDLETIKKLHAKSLEKERKRRAESRANGTNAGDDGDDEDDEDEANQSGTDDLLTAEQSDDSQGEDNGTRSRRVSTRGNYGISWIEKKVNLPNRKGFGIVKKADRDTCTVEIQTTKVMQVFKKKDLQLAGDSHAKTARQNSRNRNNAKAREKLGLGEDVVLMGTTPSRYIAFQDLVKKFAMRRREKLKKRPNLIEWEARLNLNYLENGFWDKSDPSVIDIVVVPQCEICGVEKEPVILRFVDGEAFRISGSGPYNFPSR</sequence>
<reference evidence="3" key="1">
    <citation type="journal article" date="2009" name="Nature">
        <title>Genome sequence and analysis of the Irish potato famine pathogen Phytophthora infestans.</title>
        <authorList>
            <consortium name="The Broad Institute Genome Sequencing Platform"/>
            <person name="Haas B.J."/>
            <person name="Kamoun S."/>
            <person name="Zody M.C."/>
            <person name="Jiang R.H."/>
            <person name="Handsaker R.E."/>
            <person name="Cano L.M."/>
            <person name="Grabherr M."/>
            <person name="Kodira C.D."/>
            <person name="Raffaele S."/>
            <person name="Torto-Alalibo T."/>
            <person name="Bozkurt T.O."/>
            <person name="Ah-Fong A.M."/>
            <person name="Alvarado L."/>
            <person name="Anderson V.L."/>
            <person name="Armstrong M.R."/>
            <person name="Avrova A."/>
            <person name="Baxter L."/>
            <person name="Beynon J."/>
            <person name="Boevink P.C."/>
            <person name="Bollmann S.R."/>
            <person name="Bos J.I."/>
            <person name="Bulone V."/>
            <person name="Cai G."/>
            <person name="Cakir C."/>
            <person name="Carrington J.C."/>
            <person name="Chawner M."/>
            <person name="Conti L."/>
            <person name="Costanzo S."/>
            <person name="Ewan R."/>
            <person name="Fahlgren N."/>
            <person name="Fischbach M.A."/>
            <person name="Fugelstad J."/>
            <person name="Gilroy E.M."/>
            <person name="Gnerre S."/>
            <person name="Green P.J."/>
            <person name="Grenville-Briggs L.J."/>
            <person name="Griffith J."/>
            <person name="Grunwald N.J."/>
            <person name="Horn K."/>
            <person name="Horner N.R."/>
            <person name="Hu C.H."/>
            <person name="Huitema E."/>
            <person name="Jeong D.H."/>
            <person name="Jones A.M."/>
            <person name="Jones J.D."/>
            <person name="Jones R.W."/>
            <person name="Karlsson E.K."/>
            <person name="Kunjeti S.G."/>
            <person name="Lamour K."/>
            <person name="Liu Z."/>
            <person name="Ma L."/>
            <person name="Maclean D."/>
            <person name="Chibucos M.C."/>
            <person name="McDonald H."/>
            <person name="McWalters J."/>
            <person name="Meijer H.J."/>
            <person name="Morgan W."/>
            <person name="Morris P.F."/>
            <person name="Munro C.A."/>
            <person name="O'Neill K."/>
            <person name="Ospina-Giraldo M."/>
            <person name="Pinzon A."/>
            <person name="Pritchard L."/>
            <person name="Ramsahoye B."/>
            <person name="Ren Q."/>
            <person name="Restrepo S."/>
            <person name="Roy S."/>
            <person name="Sadanandom A."/>
            <person name="Savidor A."/>
            <person name="Schornack S."/>
            <person name="Schwartz D.C."/>
            <person name="Schumann U.D."/>
            <person name="Schwessinger B."/>
            <person name="Seyer L."/>
            <person name="Sharpe T."/>
            <person name="Silvar C."/>
            <person name="Song J."/>
            <person name="Studholme D.J."/>
            <person name="Sykes S."/>
            <person name="Thines M."/>
            <person name="van de Vondervoort P.J."/>
            <person name="Phuntumart V."/>
            <person name="Wawra S."/>
            <person name="Weide R."/>
            <person name="Win J."/>
            <person name="Young C."/>
            <person name="Zhou S."/>
            <person name="Fry W."/>
            <person name="Meyers B.C."/>
            <person name="van West P."/>
            <person name="Ristaino J."/>
            <person name="Govers F."/>
            <person name="Birch P.R."/>
            <person name="Whisson S.C."/>
            <person name="Judelson H.S."/>
            <person name="Nusbaum C."/>
        </authorList>
    </citation>
    <scope>NUCLEOTIDE SEQUENCE [LARGE SCALE GENOMIC DNA]</scope>
    <source>
        <strain evidence="3">T30-4</strain>
    </source>
</reference>
<dbReference type="EMBL" id="DS028914">
    <property type="protein sequence ID" value="EEY69556.1"/>
    <property type="molecule type" value="Genomic_DNA"/>
</dbReference>
<dbReference type="Proteomes" id="UP000006643">
    <property type="component" value="Unassembled WGS sequence"/>
</dbReference>
<dbReference type="AlphaFoldDB" id="D0P4T1"/>
<dbReference type="OrthoDB" id="191686at2759"/>
<gene>
    <name evidence="2" type="ORF">PITG_21929</name>
</gene>
<keyword evidence="3" id="KW-1185">Reference proteome</keyword>